<evidence type="ECO:0000313" key="2">
    <source>
        <dbReference type="EMBL" id="KAF2021321.1"/>
    </source>
</evidence>
<evidence type="ECO:0000313" key="3">
    <source>
        <dbReference type="Proteomes" id="UP000799778"/>
    </source>
</evidence>
<protein>
    <recommendedName>
        <fullName evidence="4">Transmembrane protein</fullName>
    </recommendedName>
</protein>
<reference evidence="2" key="1">
    <citation type="journal article" date="2020" name="Stud. Mycol.">
        <title>101 Dothideomycetes genomes: a test case for predicting lifestyles and emergence of pathogens.</title>
        <authorList>
            <person name="Haridas S."/>
            <person name="Albert R."/>
            <person name="Binder M."/>
            <person name="Bloem J."/>
            <person name="Labutti K."/>
            <person name="Salamov A."/>
            <person name="Andreopoulos B."/>
            <person name="Baker S."/>
            <person name="Barry K."/>
            <person name="Bills G."/>
            <person name="Bluhm B."/>
            <person name="Cannon C."/>
            <person name="Castanera R."/>
            <person name="Culley D."/>
            <person name="Daum C."/>
            <person name="Ezra D."/>
            <person name="Gonzalez J."/>
            <person name="Henrissat B."/>
            <person name="Kuo A."/>
            <person name="Liang C."/>
            <person name="Lipzen A."/>
            <person name="Lutzoni F."/>
            <person name="Magnuson J."/>
            <person name="Mondo S."/>
            <person name="Nolan M."/>
            <person name="Ohm R."/>
            <person name="Pangilinan J."/>
            <person name="Park H.-J."/>
            <person name="Ramirez L."/>
            <person name="Alfaro M."/>
            <person name="Sun H."/>
            <person name="Tritt A."/>
            <person name="Yoshinaga Y."/>
            <person name="Zwiers L.-H."/>
            <person name="Turgeon B."/>
            <person name="Goodwin S."/>
            <person name="Spatafora J."/>
            <person name="Crous P."/>
            <person name="Grigoriev I."/>
        </authorList>
    </citation>
    <scope>NUCLEOTIDE SEQUENCE</scope>
    <source>
        <strain evidence="2">CBS 175.79</strain>
    </source>
</reference>
<accession>A0A6A5Y998</accession>
<dbReference type="GeneID" id="54283996"/>
<keyword evidence="3" id="KW-1185">Reference proteome</keyword>
<dbReference type="AlphaFoldDB" id="A0A6A5Y998"/>
<keyword evidence="1" id="KW-0472">Membrane</keyword>
<proteinExistence type="predicted"/>
<dbReference type="RefSeq" id="XP_033389660.1">
    <property type="nucleotide sequence ID" value="XM_033526599.1"/>
</dbReference>
<keyword evidence="1" id="KW-0812">Transmembrane</keyword>
<feature type="transmembrane region" description="Helical" evidence="1">
    <location>
        <begin position="40"/>
        <end position="62"/>
    </location>
</feature>
<dbReference type="EMBL" id="ML978066">
    <property type="protein sequence ID" value="KAF2021321.1"/>
    <property type="molecule type" value="Genomic_DNA"/>
</dbReference>
<dbReference type="Proteomes" id="UP000799778">
    <property type="component" value="Unassembled WGS sequence"/>
</dbReference>
<organism evidence="2 3">
    <name type="scientific">Aaosphaeria arxii CBS 175.79</name>
    <dbReference type="NCBI Taxonomy" id="1450172"/>
    <lineage>
        <taxon>Eukaryota</taxon>
        <taxon>Fungi</taxon>
        <taxon>Dikarya</taxon>
        <taxon>Ascomycota</taxon>
        <taxon>Pezizomycotina</taxon>
        <taxon>Dothideomycetes</taxon>
        <taxon>Pleosporomycetidae</taxon>
        <taxon>Pleosporales</taxon>
        <taxon>Pleosporales incertae sedis</taxon>
        <taxon>Aaosphaeria</taxon>
    </lineage>
</organism>
<keyword evidence="1" id="KW-1133">Transmembrane helix</keyword>
<gene>
    <name evidence="2" type="ORF">BU24DRAFT_416984</name>
</gene>
<sequence>MEWRGDGTCKIYRIGTKIRGNESMRDDDGVVDVVMRWMDILVLVFPAAASFSFVLFVLFFVLSWDVNVLLICWEVSGTAGR</sequence>
<evidence type="ECO:0000256" key="1">
    <source>
        <dbReference type="SAM" id="Phobius"/>
    </source>
</evidence>
<name>A0A6A5Y998_9PLEO</name>
<evidence type="ECO:0008006" key="4">
    <source>
        <dbReference type="Google" id="ProtNLM"/>
    </source>
</evidence>